<keyword evidence="2" id="KW-0328">Glycosyltransferase</keyword>
<keyword evidence="3" id="KW-1185">Reference proteome</keyword>
<gene>
    <name evidence="4" type="primary">LOC107412618</name>
</gene>
<keyword evidence="2" id="KW-0808">Transferase</keyword>
<dbReference type="SUPFAM" id="SSF53756">
    <property type="entry name" value="UDP-Glycosyltransferase/glycogen phosphorylase"/>
    <property type="match status" value="1"/>
</dbReference>
<sequence>MAISHRDMWRTQLRSGHFNLGSEHGLPPGVENLDAIPYHLLPNFLHASLSLKPSFTNLFSRLVSEQLGGHPPFCVIADMFFPWCVDVARHYGVFSNIFCSGGGFGFACYHSLWLNLPHRSVDSDQIITLPDFPEASTTIHITQMSDYLREADGKNKVSEFNRKALAEWSKADGILFNTVEDLDRTGLNYFRHIFQKPIWAIGPINLPLTTRKLEAAGGRMTSSDQSCMKWLDTKPIKSILYVSFGLQNTISASQMKEIALALESSGKNFIRVIHPPIGFDINSEFRAKEWLLDGFEERICKQSKRGYLLLEEEVGVCVEIARGIRVAVGHEDLMAKIELVMNETKKGKAMRRKAWEMKKMIDNAMKDEDVWKGSSVKAMDEFLNCVHVGN</sequence>
<dbReference type="RefSeq" id="XP_060668181.1">
    <property type="nucleotide sequence ID" value="XM_060812198.1"/>
</dbReference>
<accession>A0ABM3ZUL1</accession>
<name>A0ABM3ZUL1_ZIZJJ</name>
<comment type="similarity">
    <text evidence="1">Belongs to the UDP-glycosyltransferase family.</text>
</comment>
<protein>
    <submittedName>
        <fullName evidence="4">UDP-glycosyltransferase 92A1-like</fullName>
    </submittedName>
</protein>
<evidence type="ECO:0000313" key="4">
    <source>
        <dbReference type="RefSeq" id="XP_060668181.1"/>
    </source>
</evidence>
<dbReference type="Proteomes" id="UP001652623">
    <property type="component" value="Chromosome 10"/>
</dbReference>
<evidence type="ECO:0000256" key="2">
    <source>
        <dbReference type="ARBA" id="ARBA00022676"/>
    </source>
</evidence>
<dbReference type="PANTHER" id="PTHR48047:SF84">
    <property type="entry name" value="GLYCOSYLTRANSFERASE"/>
    <property type="match status" value="1"/>
</dbReference>
<evidence type="ECO:0000313" key="3">
    <source>
        <dbReference type="Proteomes" id="UP001652623"/>
    </source>
</evidence>
<dbReference type="Gene3D" id="3.40.50.2000">
    <property type="entry name" value="Glycogen Phosphorylase B"/>
    <property type="match status" value="4"/>
</dbReference>
<dbReference type="GeneID" id="107412618"/>
<proteinExistence type="inferred from homology"/>
<organism evidence="3 4">
    <name type="scientific">Ziziphus jujuba</name>
    <name type="common">Chinese jujube</name>
    <name type="synonym">Ziziphus sativa</name>
    <dbReference type="NCBI Taxonomy" id="326968"/>
    <lineage>
        <taxon>Eukaryota</taxon>
        <taxon>Viridiplantae</taxon>
        <taxon>Streptophyta</taxon>
        <taxon>Embryophyta</taxon>
        <taxon>Tracheophyta</taxon>
        <taxon>Spermatophyta</taxon>
        <taxon>Magnoliopsida</taxon>
        <taxon>eudicotyledons</taxon>
        <taxon>Gunneridae</taxon>
        <taxon>Pentapetalae</taxon>
        <taxon>rosids</taxon>
        <taxon>fabids</taxon>
        <taxon>Rosales</taxon>
        <taxon>Rhamnaceae</taxon>
        <taxon>Paliureae</taxon>
        <taxon>Ziziphus</taxon>
    </lineage>
</organism>
<dbReference type="PANTHER" id="PTHR48047">
    <property type="entry name" value="GLYCOSYLTRANSFERASE"/>
    <property type="match status" value="1"/>
</dbReference>
<reference evidence="4" key="1">
    <citation type="submission" date="2025-08" db="UniProtKB">
        <authorList>
            <consortium name="RefSeq"/>
        </authorList>
    </citation>
    <scope>IDENTIFICATION</scope>
    <source>
        <tissue evidence="4">Seedling</tissue>
    </source>
</reference>
<evidence type="ECO:0000256" key="1">
    <source>
        <dbReference type="ARBA" id="ARBA00009995"/>
    </source>
</evidence>